<organism evidence="1">
    <name type="scientific">Compsopogon caeruleus</name>
    <dbReference type="NCBI Taxonomy" id="31354"/>
    <lineage>
        <taxon>Eukaryota</taxon>
        <taxon>Rhodophyta</taxon>
        <taxon>Compsopogonophyceae</taxon>
        <taxon>Compsopogonales</taxon>
        <taxon>Compsopogonaceae</taxon>
        <taxon>Compsopogon</taxon>
    </lineage>
</organism>
<dbReference type="RefSeq" id="YP_009402757.1">
    <property type="nucleotide sequence ID" value="NC_035350.1"/>
</dbReference>
<evidence type="ECO:0008006" key="2">
    <source>
        <dbReference type="Google" id="ProtNLM"/>
    </source>
</evidence>
<protein>
    <recommendedName>
        <fullName evidence="2">Cytochrome b6-f complex subunit PetP</fullName>
    </recommendedName>
</protein>
<gene>
    <name evidence="1" type="primary">orf74</name>
</gene>
<evidence type="ECO:0000313" key="1">
    <source>
        <dbReference type="EMBL" id="ARX96107.1"/>
    </source>
</evidence>
<sequence length="73" mass="8566">MYKEKSIFIGQTVRVIQLLSNHSAEINSKLGRYGIIRGLKFTNTESIIIIVEFIEHTRIWFFKEELCPISIDH</sequence>
<geneLocation type="chloroplast" evidence="1"/>
<proteinExistence type="predicted"/>
<dbReference type="EMBL" id="KY083067">
    <property type="protein sequence ID" value="ARX96107.1"/>
    <property type="molecule type" value="Genomic_DNA"/>
</dbReference>
<keyword evidence="1" id="KW-0150">Chloroplast</keyword>
<dbReference type="GeneID" id="33366779"/>
<dbReference type="AlphaFoldDB" id="A0A1Z1XBD3"/>
<name>A0A1Z1XBD3_9RHOD</name>
<accession>A0A1Z1XBD3</accession>
<dbReference type="InterPro" id="IPR021291">
    <property type="entry name" value="Tsr0524-like"/>
</dbReference>
<keyword evidence="1" id="KW-0934">Plastid</keyword>
<dbReference type="Pfam" id="PF11061">
    <property type="entry name" value="Tsr0524-like"/>
    <property type="match status" value="1"/>
</dbReference>
<reference evidence="1" key="1">
    <citation type="submission" date="2016-11" db="EMBL/GenBank/DDBJ databases">
        <title>Chloroplast genome of compsopogon caeruleus.</title>
        <authorList>
            <person name="Nan F."/>
        </authorList>
    </citation>
    <scope>NUCLEOTIDE SEQUENCE</scope>
</reference>